<dbReference type="InterPro" id="IPR004927">
    <property type="entry name" value="MerB"/>
</dbReference>
<dbReference type="RefSeq" id="WP_344313179.1">
    <property type="nucleotide sequence ID" value="NZ_BAAANY010000020.1"/>
</dbReference>
<accession>A0ABN2I2Z8</accession>
<dbReference type="Pfam" id="PF03243">
    <property type="entry name" value="MerB"/>
    <property type="match status" value="1"/>
</dbReference>
<evidence type="ECO:0008006" key="3">
    <source>
        <dbReference type="Google" id="ProtNLM"/>
    </source>
</evidence>
<protein>
    <recommendedName>
        <fullName evidence="3">Alkylmercury lyase</fullName>
    </recommendedName>
</protein>
<comment type="caution">
    <text evidence="1">The sequence shown here is derived from an EMBL/GenBank/DDBJ whole genome shotgun (WGS) entry which is preliminary data.</text>
</comment>
<sequence length="307" mass="32613">MELRVLAVSECPHVALLDERLRLVAPDAPITHEVIDAPARAAAAGMYGSPTLLVDGIDPFAEPGQRPSVSCRLYPDGNGDFQGAPTIDQLRAALTKTLLTKTLLPPALRTVLATDRRLAPPPLRTAQQAILRAFATTGQPPDMPPEVLEALHEGDFIRLDDQRRIVAAYPFSGVPTRHQVALAGGVRVYAMCAIDALGMPPMLGVDATISSADPTDGQPITVEFRGGRTTWEPATAAVVVVVPTVDGPAADICCPLLDFFASRTAAQAWVDKNPGQPAVVLTAAQAERTGREIFQPLLTNDNTDGRP</sequence>
<gene>
    <name evidence="1" type="ORF">GCM10009765_53560</name>
</gene>
<dbReference type="InterPro" id="IPR053717">
    <property type="entry name" value="MerB_lyase_sf"/>
</dbReference>
<reference evidence="1 2" key="1">
    <citation type="journal article" date="2019" name="Int. J. Syst. Evol. Microbiol.">
        <title>The Global Catalogue of Microorganisms (GCM) 10K type strain sequencing project: providing services to taxonomists for standard genome sequencing and annotation.</title>
        <authorList>
            <consortium name="The Broad Institute Genomics Platform"/>
            <consortium name="The Broad Institute Genome Sequencing Center for Infectious Disease"/>
            <person name="Wu L."/>
            <person name="Ma J."/>
        </authorList>
    </citation>
    <scope>NUCLEOTIDE SEQUENCE [LARGE SCALE GENOMIC DNA]</scope>
    <source>
        <strain evidence="1 2">JCM 14718</strain>
    </source>
</reference>
<keyword evidence="2" id="KW-1185">Reference proteome</keyword>
<dbReference type="EMBL" id="BAAANY010000020">
    <property type="protein sequence ID" value="GAA1697469.1"/>
    <property type="molecule type" value="Genomic_DNA"/>
</dbReference>
<organism evidence="1 2">
    <name type="scientific">Fodinicola feengrottensis</name>
    <dbReference type="NCBI Taxonomy" id="435914"/>
    <lineage>
        <taxon>Bacteria</taxon>
        <taxon>Bacillati</taxon>
        <taxon>Actinomycetota</taxon>
        <taxon>Actinomycetes</taxon>
        <taxon>Mycobacteriales</taxon>
        <taxon>Fodinicola</taxon>
    </lineage>
</organism>
<evidence type="ECO:0000313" key="1">
    <source>
        <dbReference type="EMBL" id="GAA1697469.1"/>
    </source>
</evidence>
<evidence type="ECO:0000313" key="2">
    <source>
        <dbReference type="Proteomes" id="UP001500618"/>
    </source>
</evidence>
<proteinExistence type="predicted"/>
<name>A0ABN2I2Z8_9ACTN</name>
<dbReference type="Proteomes" id="UP001500618">
    <property type="component" value="Unassembled WGS sequence"/>
</dbReference>
<dbReference type="SUPFAM" id="SSF160387">
    <property type="entry name" value="NosL/MerB-like"/>
    <property type="match status" value="1"/>
</dbReference>
<dbReference type="Gene3D" id="3.30.450.410">
    <property type="match status" value="1"/>
</dbReference>